<evidence type="ECO:0000256" key="5">
    <source>
        <dbReference type="ARBA" id="ARBA00022840"/>
    </source>
</evidence>
<evidence type="ECO:0000256" key="1">
    <source>
        <dbReference type="ARBA" id="ARBA00004479"/>
    </source>
</evidence>
<keyword evidence="5" id="KW-0067">ATP-binding</keyword>
<feature type="signal peptide" evidence="8">
    <location>
        <begin position="1"/>
        <end position="25"/>
    </location>
</feature>
<dbReference type="GO" id="GO:0016020">
    <property type="term" value="C:membrane"/>
    <property type="evidence" value="ECO:0007669"/>
    <property type="project" value="UniProtKB-SubCell"/>
</dbReference>
<dbReference type="Proteomes" id="UP001206925">
    <property type="component" value="Unassembled WGS sequence"/>
</dbReference>
<dbReference type="FunFam" id="2.60.120.430:FF:000013">
    <property type="entry name" value="Putative receptor-like protein kinase"/>
    <property type="match status" value="1"/>
</dbReference>
<evidence type="ECO:0000313" key="10">
    <source>
        <dbReference type="EMBL" id="KAI7734741.1"/>
    </source>
</evidence>
<evidence type="ECO:0000256" key="2">
    <source>
        <dbReference type="ARBA" id="ARBA00022527"/>
    </source>
</evidence>
<dbReference type="Pfam" id="PF12819">
    <property type="entry name" value="Malectin_like"/>
    <property type="match status" value="1"/>
</dbReference>
<keyword evidence="3" id="KW-0808">Transferase</keyword>
<organism evidence="10 11">
    <name type="scientific">Ambrosia artemisiifolia</name>
    <name type="common">Common ragweed</name>
    <dbReference type="NCBI Taxonomy" id="4212"/>
    <lineage>
        <taxon>Eukaryota</taxon>
        <taxon>Viridiplantae</taxon>
        <taxon>Streptophyta</taxon>
        <taxon>Embryophyta</taxon>
        <taxon>Tracheophyta</taxon>
        <taxon>Spermatophyta</taxon>
        <taxon>Magnoliopsida</taxon>
        <taxon>eudicotyledons</taxon>
        <taxon>Gunneridae</taxon>
        <taxon>Pentapetalae</taxon>
        <taxon>asterids</taxon>
        <taxon>campanulids</taxon>
        <taxon>Asterales</taxon>
        <taxon>Asteraceae</taxon>
        <taxon>Asteroideae</taxon>
        <taxon>Heliantheae alliance</taxon>
        <taxon>Heliantheae</taxon>
        <taxon>Ambrosia</taxon>
    </lineage>
</organism>
<keyword evidence="8" id="KW-0732">Signal</keyword>
<dbReference type="GO" id="GO:0004674">
    <property type="term" value="F:protein serine/threonine kinase activity"/>
    <property type="evidence" value="ECO:0007669"/>
    <property type="project" value="UniProtKB-KW"/>
</dbReference>
<evidence type="ECO:0000256" key="7">
    <source>
        <dbReference type="SAM" id="Phobius"/>
    </source>
</evidence>
<comment type="subcellular location">
    <subcellularLocation>
        <location evidence="1">Membrane</location>
        <topology evidence="1">Single-pass type I membrane protein</topology>
    </subcellularLocation>
</comment>
<dbReference type="PANTHER" id="PTHR34590:SF18">
    <property type="entry name" value="MALECTIN-LIKE DOMAIN-CONTAINING PROTEIN"/>
    <property type="match status" value="1"/>
</dbReference>
<keyword evidence="7" id="KW-1133">Transmembrane helix</keyword>
<accession>A0AAD5GBX1</accession>
<dbReference type="GO" id="GO:0004714">
    <property type="term" value="F:transmembrane receptor protein tyrosine kinase activity"/>
    <property type="evidence" value="ECO:0007669"/>
    <property type="project" value="InterPro"/>
</dbReference>
<name>A0AAD5GBX1_AMBAR</name>
<evidence type="ECO:0000256" key="6">
    <source>
        <dbReference type="ARBA" id="ARBA00023180"/>
    </source>
</evidence>
<gene>
    <name evidence="10" type="ORF">M8C21_008904</name>
</gene>
<keyword evidence="6" id="KW-0325">Glycoprotein</keyword>
<dbReference type="PANTHER" id="PTHR34590">
    <property type="entry name" value="OS03G0124300 PROTEIN-RELATED"/>
    <property type="match status" value="1"/>
</dbReference>
<proteinExistence type="predicted"/>
<reference evidence="10" key="1">
    <citation type="submission" date="2022-06" db="EMBL/GenBank/DDBJ databases">
        <title>Uncovering the hologenomic basis of an extraordinary plant invasion.</title>
        <authorList>
            <person name="Bieker V.C."/>
            <person name="Martin M.D."/>
            <person name="Gilbert T."/>
            <person name="Hodgins K."/>
            <person name="Battlay P."/>
            <person name="Petersen B."/>
            <person name="Wilson J."/>
        </authorList>
    </citation>
    <scope>NUCLEOTIDE SEQUENCE</scope>
    <source>
        <strain evidence="10">AA19_3_7</strain>
        <tissue evidence="10">Leaf</tissue>
    </source>
</reference>
<keyword evidence="11" id="KW-1185">Reference proteome</keyword>
<keyword evidence="2" id="KW-0418">Kinase</keyword>
<feature type="transmembrane region" description="Helical" evidence="7">
    <location>
        <begin position="339"/>
        <end position="357"/>
    </location>
</feature>
<protein>
    <recommendedName>
        <fullName evidence="9">Malectin-like domain-containing protein</fullName>
    </recommendedName>
</protein>
<dbReference type="InterPro" id="IPR045272">
    <property type="entry name" value="ANXUR1/2-like"/>
</dbReference>
<evidence type="ECO:0000256" key="3">
    <source>
        <dbReference type="ARBA" id="ARBA00022679"/>
    </source>
</evidence>
<dbReference type="AlphaFoldDB" id="A0AAD5GBX1"/>
<keyword evidence="7" id="KW-0812">Transmembrane</keyword>
<dbReference type="InterPro" id="IPR024788">
    <property type="entry name" value="Malectin-like_Carb-bd_dom"/>
</dbReference>
<evidence type="ECO:0000256" key="4">
    <source>
        <dbReference type="ARBA" id="ARBA00022741"/>
    </source>
</evidence>
<evidence type="ECO:0000313" key="11">
    <source>
        <dbReference type="Proteomes" id="UP001206925"/>
    </source>
</evidence>
<comment type="caution">
    <text evidence="10">The sequence shown here is derived from an EMBL/GenBank/DDBJ whole genome shotgun (WGS) entry which is preliminary data.</text>
</comment>
<feature type="chain" id="PRO_5042191179" description="Malectin-like domain-containing protein" evidence="8">
    <location>
        <begin position="26"/>
        <end position="369"/>
    </location>
</feature>
<evidence type="ECO:0000259" key="9">
    <source>
        <dbReference type="Pfam" id="PF12819"/>
    </source>
</evidence>
<evidence type="ECO:0000256" key="8">
    <source>
        <dbReference type="SAM" id="SignalP"/>
    </source>
</evidence>
<feature type="domain" description="Malectin-like" evidence="9">
    <location>
        <begin position="102"/>
        <end position="319"/>
    </location>
</feature>
<dbReference type="EMBL" id="JAMZMK010009654">
    <property type="protein sequence ID" value="KAI7734741.1"/>
    <property type="molecule type" value="Genomic_DNA"/>
</dbReference>
<keyword evidence="4" id="KW-0547">Nucleotide-binding</keyword>
<dbReference type="GO" id="GO:0005524">
    <property type="term" value="F:ATP binding"/>
    <property type="evidence" value="ECO:0007669"/>
    <property type="project" value="UniProtKB-KW"/>
</dbReference>
<sequence>MDTNLIFSLIIILLLSPLFITYSYSQTQYTLPDHHFINCGSPSSSNFTGKSFIGDVNPTTFSVSGGQAANNWASSLPTIYQTARVFTRKAWYEFQADANNTESFPAFINAIEAFTTPSDLFRQGVNVPRVSPVGDNGDLDNLSSLYAFIPTYRVNVGGQKIEVQNDTLRRNWVPDDEYIFRSEQARKLSFKGTLTYDVQGASRFDAPDDVYKTTKELTNSLANITWRFEVRKSAMYLVRAHFCDFIGSGLADTTASFNLFVYSQHKEVIQPGNKMNTLQAPFYVDFVVNSLDSLSLNVSIGAINGNNQSAFLNGLEIMELVTNSGVDDHGGNGKKSKTVYIVVGGVALVLVLVLVLLSEEAGSRGKTGI</sequence>
<keyword evidence="2" id="KW-0723">Serine/threonine-protein kinase</keyword>
<dbReference type="Gene3D" id="2.60.120.430">
    <property type="entry name" value="Galactose-binding lectin"/>
    <property type="match status" value="2"/>
</dbReference>
<keyword evidence="7" id="KW-0472">Membrane</keyword>